<name>A0A6L5X8G3_9BACT</name>
<feature type="transmembrane region" description="Helical" evidence="2">
    <location>
        <begin position="20"/>
        <end position="40"/>
    </location>
</feature>
<reference evidence="3 4" key="1">
    <citation type="submission" date="2019-08" db="EMBL/GenBank/DDBJ databases">
        <title>In-depth cultivation of the pig gut microbiome towards novel bacterial diversity and tailored functional studies.</title>
        <authorList>
            <person name="Wylensek D."/>
            <person name="Hitch T.C.A."/>
            <person name="Clavel T."/>
        </authorList>
    </citation>
    <scope>NUCLEOTIDE SEQUENCE [LARGE SCALE GENOMIC DNA]</scope>
    <source>
        <strain evidence="3 4">Oil-RF-744-WCA-WT-10</strain>
    </source>
</reference>
<keyword evidence="2" id="KW-0472">Membrane</keyword>
<evidence type="ECO:0000313" key="3">
    <source>
        <dbReference type="EMBL" id="MSS16551.1"/>
    </source>
</evidence>
<dbReference type="Proteomes" id="UP000483362">
    <property type="component" value="Unassembled WGS sequence"/>
</dbReference>
<sequence>MMNTSTLIWASISIILASNWYTPIIALLGFTVPFIFLNWLTARSRKAESAARPAPMCAPCPGGSPTHTL</sequence>
<evidence type="ECO:0000256" key="2">
    <source>
        <dbReference type="SAM" id="Phobius"/>
    </source>
</evidence>
<keyword evidence="2" id="KW-1133">Transmembrane helix</keyword>
<keyword evidence="2" id="KW-0812">Transmembrane</keyword>
<gene>
    <name evidence="3" type="ORF">FYJ29_02005</name>
</gene>
<proteinExistence type="predicted"/>
<feature type="compositionally biased region" description="Low complexity" evidence="1">
    <location>
        <begin position="50"/>
        <end position="69"/>
    </location>
</feature>
<dbReference type="AlphaFoldDB" id="A0A6L5X8G3"/>
<feature type="region of interest" description="Disordered" evidence="1">
    <location>
        <begin position="49"/>
        <end position="69"/>
    </location>
</feature>
<evidence type="ECO:0000313" key="4">
    <source>
        <dbReference type="Proteomes" id="UP000483362"/>
    </source>
</evidence>
<protein>
    <submittedName>
        <fullName evidence="3">Uncharacterized protein</fullName>
    </submittedName>
</protein>
<dbReference type="EMBL" id="VULT01000002">
    <property type="protein sequence ID" value="MSS16551.1"/>
    <property type="molecule type" value="Genomic_DNA"/>
</dbReference>
<dbReference type="RefSeq" id="WP_154326880.1">
    <property type="nucleotide sequence ID" value="NZ_CP045696.1"/>
</dbReference>
<evidence type="ECO:0000256" key="1">
    <source>
        <dbReference type="SAM" id="MobiDB-lite"/>
    </source>
</evidence>
<accession>A0A6L5X8G3</accession>
<comment type="caution">
    <text evidence="3">The sequence shown here is derived from an EMBL/GenBank/DDBJ whole genome shotgun (WGS) entry which is preliminary data.</text>
</comment>
<organism evidence="3 4">
    <name type="scientific">Sodaliphilus pleomorphus</name>
    <dbReference type="NCBI Taxonomy" id="2606626"/>
    <lineage>
        <taxon>Bacteria</taxon>
        <taxon>Pseudomonadati</taxon>
        <taxon>Bacteroidota</taxon>
        <taxon>Bacteroidia</taxon>
        <taxon>Bacteroidales</taxon>
        <taxon>Muribaculaceae</taxon>
        <taxon>Sodaliphilus</taxon>
    </lineage>
</organism>
<keyword evidence="4" id="KW-1185">Reference proteome</keyword>